<dbReference type="WormBase" id="SRAE_1000119200">
    <property type="protein sequence ID" value="SRP08775"/>
    <property type="gene ID" value="WBGene00257795"/>
</dbReference>
<keyword evidence="4" id="KW-1185">Reference proteome</keyword>
<name>A0A090KZG5_STRRB</name>
<feature type="compositionally biased region" description="Polar residues" evidence="1">
    <location>
        <begin position="549"/>
        <end position="569"/>
    </location>
</feature>
<dbReference type="CTD" id="36375290"/>
<dbReference type="Proteomes" id="UP000035682">
    <property type="component" value="Unplaced"/>
</dbReference>
<feature type="compositionally biased region" description="Polar residues" evidence="1">
    <location>
        <begin position="128"/>
        <end position="165"/>
    </location>
</feature>
<dbReference type="RefSeq" id="XP_024502127.1">
    <property type="nucleotide sequence ID" value="XM_024648116.1"/>
</dbReference>
<feature type="region of interest" description="Disordered" evidence="1">
    <location>
        <begin position="800"/>
        <end position="853"/>
    </location>
</feature>
<dbReference type="EMBL" id="LN609528">
    <property type="protein sequence ID" value="CEF62925.1"/>
    <property type="molecule type" value="Genomic_DNA"/>
</dbReference>
<organism evidence="3">
    <name type="scientific">Strongyloides ratti</name>
    <name type="common">Parasitic roundworm</name>
    <dbReference type="NCBI Taxonomy" id="34506"/>
    <lineage>
        <taxon>Eukaryota</taxon>
        <taxon>Metazoa</taxon>
        <taxon>Ecdysozoa</taxon>
        <taxon>Nematoda</taxon>
        <taxon>Chromadorea</taxon>
        <taxon>Rhabditida</taxon>
        <taxon>Tylenchina</taxon>
        <taxon>Panagrolaimomorpha</taxon>
        <taxon>Strongyloidoidea</taxon>
        <taxon>Strongyloididae</taxon>
        <taxon>Strongyloides</taxon>
    </lineage>
</organism>
<dbReference type="AlphaFoldDB" id="A0A090KZG5"/>
<accession>A0A090KZG5</accession>
<keyword evidence="2" id="KW-0812">Transmembrane</keyword>
<dbReference type="OrthoDB" id="5869318at2759"/>
<gene>
    <name evidence="3 5 6" type="ORF">SRAE_1000119200</name>
</gene>
<evidence type="ECO:0000313" key="3">
    <source>
        <dbReference type="EMBL" id="CEF62925.1"/>
    </source>
</evidence>
<feature type="compositionally biased region" description="Low complexity" evidence="1">
    <location>
        <begin position="817"/>
        <end position="833"/>
    </location>
</feature>
<dbReference type="WBParaSite" id="SRAE_1000119200.1">
    <property type="protein sequence ID" value="SRAE_1000119200.1"/>
    <property type="gene ID" value="WBGene00257795"/>
</dbReference>
<keyword evidence="2" id="KW-1133">Transmembrane helix</keyword>
<feature type="compositionally biased region" description="Low complexity" evidence="1">
    <location>
        <begin position="188"/>
        <end position="213"/>
    </location>
</feature>
<feature type="region of interest" description="Disordered" evidence="1">
    <location>
        <begin position="128"/>
        <end position="214"/>
    </location>
</feature>
<reference evidence="3 4" key="1">
    <citation type="submission" date="2014-09" db="EMBL/GenBank/DDBJ databases">
        <authorList>
            <person name="Martin A.A."/>
        </authorList>
    </citation>
    <scope>NUCLEOTIDE SEQUENCE</scope>
    <source>
        <strain evidence="4">ED321</strain>
        <strain evidence="3">ED321 Heterogonic</strain>
    </source>
</reference>
<reference evidence="5" key="2">
    <citation type="submission" date="2020-12" db="UniProtKB">
        <authorList>
            <consortium name="WormBaseParasite"/>
        </authorList>
    </citation>
    <scope>IDENTIFICATION</scope>
</reference>
<evidence type="ECO:0000313" key="5">
    <source>
        <dbReference type="WBParaSite" id="SRAE_1000119200.1"/>
    </source>
</evidence>
<evidence type="ECO:0000313" key="6">
    <source>
        <dbReference type="WormBase" id="SRAE_1000119200"/>
    </source>
</evidence>
<feature type="region of interest" description="Disordered" evidence="1">
    <location>
        <begin position="542"/>
        <end position="576"/>
    </location>
</feature>
<evidence type="ECO:0000256" key="2">
    <source>
        <dbReference type="SAM" id="Phobius"/>
    </source>
</evidence>
<keyword evidence="2" id="KW-0472">Membrane</keyword>
<feature type="transmembrane region" description="Helical" evidence="2">
    <location>
        <begin position="237"/>
        <end position="257"/>
    </location>
</feature>
<protein>
    <submittedName>
        <fullName evidence="5">Transmembrane protein</fullName>
    </submittedName>
</protein>
<evidence type="ECO:0000313" key="4">
    <source>
        <dbReference type="Proteomes" id="UP000035682"/>
    </source>
</evidence>
<sequence length="853" mass="95478">MGLNFTDQKKIIKLLELTKYNMITLPKLEAEPRGATAQLSLVNGDSLGDHPNKHNSWQNVVTVTSSSTHDKTTRYNVPLQHSNVNPHSTSYDIDHGNNQNLSRQTSVSHLSNASYNINPLNPTTHINTNYDNTIKNNSIPQGKFTQQPLYSPYPSTSVASTTIHNPQREVKIRSPSVITDEKDRSKSTHSTHSSTRPISSNLSKNSKDSLTSNQPKRNRLQEFIQFLKINQKCCCTLLFLFFTIAIILTIVLCAVLIPKYQSVFNFQWAPPASVKGSGVVESTGVHLTIDDSNQQVRFDMTGHVPFKANYVSVYDFKTNKAIIYDPSLKNGTKTLYCFVMSFGSDKIKDISELRKAAHNTRGLSSQSTGWEEHWNYIPQNANNILQVSYVNPGIPECNGAKLVELKSVGTNQKSLRCTDCFDFCLPEYGIENDLIKSQSKLNILSRMCFYFFVPEWQSFAQGYNINNVNPNLNKPQFSSYQFNGNVQNIPYSTNPSMENNYGNGLFVGQQQQNGQRMMGQGYSNTGQFPSNLQQFPNQQQNFYNNKQQSPNYNNGINRSPIVTPNYNDPNNLQIGYQNQYNNQQNGQQNMQQNIQQNGQQNMQQNGQQNMQQNGRRNIISTDNNSHPESKWIPVNSNNGIIDQITNSTSNIWSNAKETFNTGVNKAQNVQEALGRGIQNVGSGIESIGGGFQRFGGNIETGISNMRQSISSGIDSAGQALSNFGQNTGENLQTFGQNVQQGINDNMNSMQNSAGSIHEQLRAQFNQIKQQIPTDSSYNTQPSDVNTQNNVHYLVRSQLSGQNSQNNGNYLPNSQFDSSSQQLMNYNNQNNNLSPGMAQYSQSNHNLKNPLAGY</sequence>
<dbReference type="GeneID" id="36375290"/>
<dbReference type="Gene3D" id="1.20.120.20">
    <property type="entry name" value="Apolipoprotein"/>
    <property type="match status" value="1"/>
</dbReference>
<proteinExistence type="predicted"/>
<evidence type="ECO:0000256" key="1">
    <source>
        <dbReference type="SAM" id="MobiDB-lite"/>
    </source>
</evidence>